<accession>H8GK25</accession>
<name>H8GK25_METAL</name>
<keyword evidence="3" id="KW-1185">Reference proteome</keyword>
<reference evidence="2 3" key="1">
    <citation type="journal article" date="2013" name="Genome Announc.">
        <title>Genome Sequence of the Obligate Gammaproteobacterial Methanotroph Methylomicrobium album Strain BG8.</title>
        <authorList>
            <person name="Kits K.D."/>
            <person name="Kalyuzhnaya M.G."/>
            <person name="Klotz M.G."/>
            <person name="Jetten M.S."/>
            <person name="Op den Camp H.J."/>
            <person name="Vuilleumier S."/>
            <person name="Bringel F."/>
            <person name="Dispirito A.A."/>
            <person name="Murrell J.C."/>
            <person name="Bruce D."/>
            <person name="Cheng J.F."/>
            <person name="Copeland A."/>
            <person name="Goodwin L."/>
            <person name="Hauser L."/>
            <person name="Lajus A."/>
            <person name="Land M.L."/>
            <person name="Lapidus A."/>
            <person name="Lucas S."/>
            <person name="Medigue C."/>
            <person name="Pitluck S."/>
            <person name="Woyke T."/>
            <person name="Zeytun A."/>
            <person name="Stein L.Y."/>
        </authorList>
    </citation>
    <scope>NUCLEOTIDE SEQUENCE [LARGE SCALE GENOMIC DNA]</scope>
    <source>
        <strain evidence="2 3">BG8</strain>
    </source>
</reference>
<dbReference type="eggNOG" id="ENOG5032V13">
    <property type="taxonomic scope" value="Bacteria"/>
</dbReference>
<dbReference type="RefSeq" id="WP_005370815.1">
    <property type="nucleotide sequence ID" value="NZ_CM001475.1"/>
</dbReference>
<evidence type="ECO:0000313" key="2">
    <source>
        <dbReference type="EMBL" id="EIC29149.1"/>
    </source>
</evidence>
<dbReference type="HOGENOM" id="CLU_703860_0_0_6"/>
<dbReference type="AlphaFoldDB" id="H8GK25"/>
<feature type="domain" description="Type 4 fimbrial biogenesis protein PilX N-terminal" evidence="1">
    <location>
        <begin position="13"/>
        <end position="64"/>
    </location>
</feature>
<evidence type="ECO:0000259" key="1">
    <source>
        <dbReference type="Pfam" id="PF14341"/>
    </source>
</evidence>
<evidence type="ECO:0000313" key="3">
    <source>
        <dbReference type="Proteomes" id="UP000005090"/>
    </source>
</evidence>
<sequence length="369" mass="38898">MKFPNRNPKARQRGAVTLIVALMLAIVMAVVSVTTARTGLMEQKITGNDLRAREAQEAAEAGLEYGVAWAQKNTIPNAVTCSSGSLPTGCPTALSMVTGSSTGESYSFTLTFTKKIIANKTYIKVESSAEGVNDSTIAAISEAWVTQTNYLTIKGQAAPPFVINGSLANVTGNPDIDSGSPPGTAIITSQPVSAIDTGFFNKHPPPSLGSVVSDNTFPGTSTPAWDYLFTVTLSTATHIAMTNEYNYPAHSLPATPGEEKEPFYVWDSDSHISGNFGSATRPVVIIIQNGRCPKIQGNVTIYGFVYFSATCSDQGWGNATIHGTIVSEGNITKVTANSKHIGNGIGGGGNDVSSFIEDATRIPGTWKDF</sequence>
<proteinExistence type="predicted"/>
<gene>
    <name evidence="2" type="ORF">Metal_1361</name>
</gene>
<dbReference type="Proteomes" id="UP000005090">
    <property type="component" value="Chromosome"/>
</dbReference>
<organism evidence="2 3">
    <name type="scientific">Methylomicrobium album BG8</name>
    <dbReference type="NCBI Taxonomy" id="686340"/>
    <lineage>
        <taxon>Bacteria</taxon>
        <taxon>Pseudomonadati</taxon>
        <taxon>Pseudomonadota</taxon>
        <taxon>Gammaproteobacteria</taxon>
        <taxon>Methylococcales</taxon>
        <taxon>Methylococcaceae</taxon>
        <taxon>Methylomicrobium</taxon>
    </lineage>
</organism>
<dbReference type="EMBL" id="CM001475">
    <property type="protein sequence ID" value="EIC29149.1"/>
    <property type="molecule type" value="Genomic_DNA"/>
</dbReference>
<dbReference type="Pfam" id="PF14341">
    <property type="entry name" value="PilX_N"/>
    <property type="match status" value="1"/>
</dbReference>
<protein>
    <recommendedName>
        <fullName evidence="1">Type 4 fimbrial biogenesis protein PilX N-terminal domain-containing protein</fullName>
    </recommendedName>
</protein>
<dbReference type="InterPro" id="IPR025746">
    <property type="entry name" value="PilX_N_dom"/>
</dbReference>
<dbReference type="STRING" id="686340.Metal_1361"/>